<feature type="coiled-coil region" evidence="1">
    <location>
        <begin position="40"/>
        <end position="71"/>
    </location>
</feature>
<reference evidence="2" key="1">
    <citation type="submission" date="2023-11" db="EMBL/GenBank/DDBJ databases">
        <title>Genome assemblies of two species of porcelain crab, Petrolisthes cinctipes and Petrolisthes manimaculis (Anomura: Porcellanidae).</title>
        <authorList>
            <person name="Angst P."/>
        </authorList>
    </citation>
    <scope>NUCLEOTIDE SEQUENCE</scope>
    <source>
        <strain evidence="2">PB745_02</strain>
        <tissue evidence="2">Gill</tissue>
    </source>
</reference>
<comment type="caution">
    <text evidence="2">The sequence shown here is derived from an EMBL/GenBank/DDBJ whole genome shotgun (WGS) entry which is preliminary data.</text>
</comment>
<accession>A0AAE1QD95</accession>
<dbReference type="AlphaFoldDB" id="A0AAE1QD95"/>
<name>A0AAE1QD95_9EUCA</name>
<keyword evidence="1" id="KW-0175">Coiled coil</keyword>
<evidence type="ECO:0000256" key="1">
    <source>
        <dbReference type="SAM" id="Coils"/>
    </source>
</evidence>
<dbReference type="Proteomes" id="UP001292094">
    <property type="component" value="Unassembled WGS sequence"/>
</dbReference>
<protein>
    <submittedName>
        <fullName evidence="2">Uncharacterized protein</fullName>
    </submittedName>
</protein>
<organism evidence="2 3">
    <name type="scientific">Petrolisthes manimaculis</name>
    <dbReference type="NCBI Taxonomy" id="1843537"/>
    <lineage>
        <taxon>Eukaryota</taxon>
        <taxon>Metazoa</taxon>
        <taxon>Ecdysozoa</taxon>
        <taxon>Arthropoda</taxon>
        <taxon>Crustacea</taxon>
        <taxon>Multicrustacea</taxon>
        <taxon>Malacostraca</taxon>
        <taxon>Eumalacostraca</taxon>
        <taxon>Eucarida</taxon>
        <taxon>Decapoda</taxon>
        <taxon>Pleocyemata</taxon>
        <taxon>Anomura</taxon>
        <taxon>Galatheoidea</taxon>
        <taxon>Porcellanidae</taxon>
        <taxon>Petrolisthes</taxon>
    </lineage>
</organism>
<evidence type="ECO:0000313" key="2">
    <source>
        <dbReference type="EMBL" id="KAK4324115.1"/>
    </source>
</evidence>
<sequence>MHYLDRAYSKYKRYHRPINIYIKRQLAKRLQKERETRHLINDANHKKKEEEQVLKQIANRQREEAKRLKIEGVACRKEE</sequence>
<gene>
    <name evidence="2" type="ORF">Pmani_005240</name>
</gene>
<keyword evidence="3" id="KW-1185">Reference proteome</keyword>
<proteinExistence type="predicted"/>
<evidence type="ECO:0000313" key="3">
    <source>
        <dbReference type="Proteomes" id="UP001292094"/>
    </source>
</evidence>
<dbReference type="EMBL" id="JAWZYT010000378">
    <property type="protein sequence ID" value="KAK4324115.1"/>
    <property type="molecule type" value="Genomic_DNA"/>
</dbReference>